<sequence length="134" mass="14954">MSTPEIAVARIYDSLGDASADSHTVRVLVDRLWPRGVSREQAAIDLWPKEVTPSNDLRKSWHADPQGHEPEHFEEFKASYREELQTDAAQDALAELATALREERSVLLLTAAKDPEVSHVPVIREALSDALRTS</sequence>
<dbReference type="AlphaFoldDB" id="A0A7G9S6F8"/>
<dbReference type="Proteomes" id="UP000515934">
    <property type="component" value="Chromosome"/>
</dbReference>
<evidence type="ECO:0000313" key="2">
    <source>
        <dbReference type="Proteomes" id="UP000515934"/>
    </source>
</evidence>
<reference evidence="1 2" key="1">
    <citation type="submission" date="2020-08" db="EMBL/GenBank/DDBJ databases">
        <title>Genome sequence of Leucobacter denitrificans KACC 14055T.</title>
        <authorList>
            <person name="Hyun D.-W."/>
            <person name="Bae J.-W."/>
        </authorList>
    </citation>
    <scope>NUCLEOTIDE SEQUENCE [LARGE SCALE GENOMIC DNA]</scope>
    <source>
        <strain evidence="1 2">KACC 14055</strain>
    </source>
</reference>
<dbReference type="Pfam" id="PF22752">
    <property type="entry name" value="DUF488-N3i"/>
    <property type="match status" value="1"/>
</dbReference>
<dbReference type="PANTHER" id="PTHR36849">
    <property type="entry name" value="CYTOPLASMIC PROTEIN-RELATED"/>
    <property type="match status" value="1"/>
</dbReference>
<proteinExistence type="predicted"/>
<dbReference type="PANTHER" id="PTHR36849:SF1">
    <property type="entry name" value="CYTOPLASMIC PROTEIN"/>
    <property type="match status" value="1"/>
</dbReference>
<organism evidence="1 2">
    <name type="scientific">Leucobacter denitrificans</name>
    <dbReference type="NCBI Taxonomy" id="683042"/>
    <lineage>
        <taxon>Bacteria</taxon>
        <taxon>Bacillati</taxon>
        <taxon>Actinomycetota</taxon>
        <taxon>Actinomycetes</taxon>
        <taxon>Micrococcales</taxon>
        <taxon>Microbacteriaceae</taxon>
        <taxon>Leucobacter</taxon>
    </lineage>
</organism>
<name>A0A7G9S6F8_9MICO</name>
<dbReference type="EMBL" id="CP060716">
    <property type="protein sequence ID" value="QNN63433.1"/>
    <property type="molecule type" value="Genomic_DNA"/>
</dbReference>
<keyword evidence="2" id="KW-1185">Reference proteome</keyword>
<protein>
    <submittedName>
        <fullName evidence="1">DUF488 family protein</fullName>
    </submittedName>
</protein>
<gene>
    <name evidence="1" type="ORF">H9L06_03695</name>
</gene>
<accession>A0A7G9S6F8</accession>
<evidence type="ECO:0000313" key="1">
    <source>
        <dbReference type="EMBL" id="QNN63433.1"/>
    </source>
</evidence>
<dbReference type="KEGG" id="ldn:H9L06_03695"/>
<dbReference type="RefSeq" id="WP_187555900.1">
    <property type="nucleotide sequence ID" value="NZ_CP060716.1"/>
</dbReference>
<dbReference type="InterPro" id="IPR052552">
    <property type="entry name" value="YeaO-like"/>
</dbReference>